<gene>
    <name evidence="2" type="ORF">CXK94_15625</name>
</gene>
<reference evidence="2 3" key="1">
    <citation type="submission" date="2018-01" db="EMBL/GenBank/DDBJ databases">
        <title>Denitrification phenotypes of diverse strains of Pseudomonas stutzeri.</title>
        <authorList>
            <person name="Milligan D.A."/>
            <person name="Bergaust L."/>
            <person name="Bakken L.R."/>
            <person name="Frostegard A."/>
        </authorList>
    </citation>
    <scope>NUCLEOTIDE SEQUENCE [LARGE SCALE GENOMIC DNA]</scope>
    <source>
        <strain evidence="2 3">24a75</strain>
    </source>
</reference>
<protein>
    <recommendedName>
        <fullName evidence="1">Bro-N domain-containing protein</fullName>
    </recommendedName>
</protein>
<sequence length="155" mass="17801">MPTLHHVAFESHSLPILHRPDGLLLLDGASLAQLLGYADSLDALHVHCRIEGFVFGNQPRPTIWIDIRNAHRLVFHSELPLAERLAHWISHWLLPYFSNRRSQPHIRRATIGEQQLRVLHWRDECWLSLNGTMQLLGTTDQALLHALADLRASVR</sequence>
<dbReference type="SMART" id="SM01040">
    <property type="entry name" value="Bro-N"/>
    <property type="match status" value="1"/>
</dbReference>
<evidence type="ECO:0000313" key="3">
    <source>
        <dbReference type="Proteomes" id="UP000236023"/>
    </source>
</evidence>
<dbReference type="InterPro" id="IPR003497">
    <property type="entry name" value="BRO_N_domain"/>
</dbReference>
<dbReference type="PROSITE" id="PS51750">
    <property type="entry name" value="BRO_N"/>
    <property type="match status" value="1"/>
</dbReference>
<dbReference type="RefSeq" id="WP_102895027.1">
    <property type="nucleotide sequence ID" value="NZ_JAMOHU010000074.1"/>
</dbReference>
<dbReference type="EMBL" id="POUT01000008">
    <property type="protein sequence ID" value="PNG08927.1"/>
    <property type="molecule type" value="Genomic_DNA"/>
</dbReference>
<evidence type="ECO:0000259" key="1">
    <source>
        <dbReference type="PROSITE" id="PS51750"/>
    </source>
</evidence>
<feature type="domain" description="Bro-N" evidence="1">
    <location>
        <begin position="1"/>
        <end position="101"/>
    </location>
</feature>
<accession>A0A2N8T2F3</accession>
<comment type="caution">
    <text evidence="2">The sequence shown here is derived from an EMBL/GenBank/DDBJ whole genome shotgun (WGS) entry which is preliminary data.</text>
</comment>
<name>A0A2N8T2F3_STUST</name>
<dbReference type="Proteomes" id="UP000236023">
    <property type="component" value="Unassembled WGS sequence"/>
</dbReference>
<dbReference type="AlphaFoldDB" id="A0A2N8T2F3"/>
<evidence type="ECO:0000313" key="2">
    <source>
        <dbReference type="EMBL" id="PNG08927.1"/>
    </source>
</evidence>
<proteinExistence type="predicted"/>
<organism evidence="2 3">
    <name type="scientific">Stutzerimonas stutzeri</name>
    <name type="common">Pseudomonas stutzeri</name>
    <dbReference type="NCBI Taxonomy" id="316"/>
    <lineage>
        <taxon>Bacteria</taxon>
        <taxon>Pseudomonadati</taxon>
        <taxon>Pseudomonadota</taxon>
        <taxon>Gammaproteobacteria</taxon>
        <taxon>Pseudomonadales</taxon>
        <taxon>Pseudomonadaceae</taxon>
        <taxon>Stutzerimonas</taxon>
    </lineage>
</organism>